<dbReference type="PANTHER" id="PTHR30028:SF0">
    <property type="entry name" value="PROTEIN ALUMINUM SENSITIVE 3"/>
    <property type="match status" value="1"/>
</dbReference>
<keyword evidence="4 6" id="KW-1133">Transmembrane helix</keyword>
<proteinExistence type="inferred from homology"/>
<feature type="transmembrane region" description="Helical" evidence="6">
    <location>
        <begin position="60"/>
        <end position="78"/>
    </location>
</feature>
<dbReference type="OrthoDB" id="3212530at2"/>
<evidence type="ECO:0000256" key="4">
    <source>
        <dbReference type="ARBA" id="ARBA00022989"/>
    </source>
</evidence>
<feature type="transmembrane region" description="Helical" evidence="6">
    <location>
        <begin position="6"/>
        <end position="23"/>
    </location>
</feature>
<gene>
    <name evidence="7" type="ORF">EAH86_13480</name>
</gene>
<feature type="transmembrane region" description="Helical" evidence="6">
    <location>
        <begin position="35"/>
        <end position="54"/>
    </location>
</feature>
<organism evidence="7 8">
    <name type="scientific">Pedococcus bigeumensis</name>
    <dbReference type="NCBI Taxonomy" id="433644"/>
    <lineage>
        <taxon>Bacteria</taxon>
        <taxon>Bacillati</taxon>
        <taxon>Actinomycetota</taxon>
        <taxon>Actinomycetes</taxon>
        <taxon>Micrococcales</taxon>
        <taxon>Intrasporangiaceae</taxon>
        <taxon>Pedococcus</taxon>
    </lineage>
</organism>
<comment type="subcellular location">
    <subcellularLocation>
        <location evidence="1">Membrane</location>
        <topology evidence="1">Multi-pass membrane protein</topology>
    </subcellularLocation>
</comment>
<dbReference type="Pfam" id="PF03649">
    <property type="entry name" value="UPF0014"/>
    <property type="match status" value="1"/>
</dbReference>
<dbReference type="GO" id="GO:0005886">
    <property type="term" value="C:plasma membrane"/>
    <property type="evidence" value="ECO:0007669"/>
    <property type="project" value="TreeGrafter"/>
</dbReference>
<comment type="similarity">
    <text evidence="2">Belongs to the UPF0014 family.</text>
</comment>
<dbReference type="PANTHER" id="PTHR30028">
    <property type="entry name" value="UPF0014 INNER MEMBRANE PROTEIN YBBM-RELATED"/>
    <property type="match status" value="1"/>
</dbReference>
<dbReference type="RefSeq" id="WP_140741560.1">
    <property type="nucleotide sequence ID" value="NZ_RCZM01000004.1"/>
</dbReference>
<evidence type="ECO:0000313" key="8">
    <source>
        <dbReference type="Proteomes" id="UP000317722"/>
    </source>
</evidence>
<accession>A0A502CSK7</accession>
<evidence type="ECO:0000256" key="1">
    <source>
        <dbReference type="ARBA" id="ARBA00004141"/>
    </source>
</evidence>
<feature type="transmembrane region" description="Helical" evidence="6">
    <location>
        <begin position="90"/>
        <end position="112"/>
    </location>
</feature>
<evidence type="ECO:0000256" key="6">
    <source>
        <dbReference type="SAM" id="Phobius"/>
    </source>
</evidence>
<keyword evidence="5 6" id="KW-0472">Membrane</keyword>
<sequence>MSIDPGWPVAVALVVLLAIALGAHRVSGYGLERPALVAALRAIAQLGVAALLIAAVIDHLLLSIVLVCAMFAMGVLTTSRRVEAPNAWRWAALAMAAGVLPVVAVVLVTGTIPAKGIALIPIAGIIVGNAMTAHTLVGRRSFAALREEHSQYEACLSLGLLPHQAIREIVHRRAPEALLPGLDQVKTTGVVTLPGAFIGVMLGGGTPVQAATAQVLVLFGIMAAQTVTVGVAEHLVAARRLAPRDLLTSLRD</sequence>
<feature type="transmembrane region" description="Helical" evidence="6">
    <location>
        <begin position="118"/>
        <end position="137"/>
    </location>
</feature>
<keyword evidence="8" id="KW-1185">Reference proteome</keyword>
<evidence type="ECO:0000256" key="3">
    <source>
        <dbReference type="ARBA" id="ARBA00022692"/>
    </source>
</evidence>
<dbReference type="EMBL" id="RCZM01000004">
    <property type="protein sequence ID" value="TPG16217.1"/>
    <property type="molecule type" value="Genomic_DNA"/>
</dbReference>
<dbReference type="Proteomes" id="UP000317722">
    <property type="component" value="Unassembled WGS sequence"/>
</dbReference>
<reference evidence="7 8" key="1">
    <citation type="journal article" date="2019" name="Environ. Microbiol.">
        <title>Species interactions and distinct microbial communities in high Arctic permafrost affected cryosols are associated with the CH4 and CO2 gas fluxes.</title>
        <authorList>
            <person name="Altshuler I."/>
            <person name="Hamel J."/>
            <person name="Turney S."/>
            <person name="Magnuson E."/>
            <person name="Levesque R."/>
            <person name="Greer C."/>
            <person name="Whyte L.G."/>
        </authorList>
    </citation>
    <scope>NUCLEOTIDE SEQUENCE [LARGE SCALE GENOMIC DNA]</scope>
    <source>
        <strain evidence="7 8">S9.3A</strain>
    </source>
</reference>
<evidence type="ECO:0000256" key="5">
    <source>
        <dbReference type="ARBA" id="ARBA00023136"/>
    </source>
</evidence>
<evidence type="ECO:0000256" key="2">
    <source>
        <dbReference type="ARBA" id="ARBA00005268"/>
    </source>
</evidence>
<protein>
    <submittedName>
        <fullName evidence="7">ABC transporter permease</fullName>
    </submittedName>
</protein>
<comment type="caution">
    <text evidence="7">The sequence shown here is derived from an EMBL/GenBank/DDBJ whole genome shotgun (WGS) entry which is preliminary data.</text>
</comment>
<dbReference type="AlphaFoldDB" id="A0A502CSK7"/>
<evidence type="ECO:0000313" key="7">
    <source>
        <dbReference type="EMBL" id="TPG16217.1"/>
    </source>
</evidence>
<keyword evidence="3 6" id="KW-0812">Transmembrane</keyword>
<name>A0A502CSK7_9MICO</name>
<dbReference type="InterPro" id="IPR005226">
    <property type="entry name" value="UPF0014_fam"/>
</dbReference>